<dbReference type="InterPro" id="IPR036388">
    <property type="entry name" value="WH-like_DNA-bd_sf"/>
</dbReference>
<evidence type="ECO:0000256" key="3">
    <source>
        <dbReference type="ARBA" id="ARBA00023163"/>
    </source>
</evidence>
<dbReference type="CDD" id="cd07377">
    <property type="entry name" value="WHTH_GntR"/>
    <property type="match status" value="1"/>
</dbReference>
<evidence type="ECO:0000313" key="7">
    <source>
        <dbReference type="Proteomes" id="UP000321805"/>
    </source>
</evidence>
<evidence type="ECO:0000313" key="6">
    <source>
        <dbReference type="EMBL" id="QEC46363.1"/>
    </source>
</evidence>
<evidence type="ECO:0000256" key="2">
    <source>
        <dbReference type="ARBA" id="ARBA00023125"/>
    </source>
</evidence>
<dbReference type="Pfam" id="PF00392">
    <property type="entry name" value="GntR"/>
    <property type="match status" value="1"/>
</dbReference>
<name>A0A5B8U060_9ACTN</name>
<dbReference type="SMART" id="SM00345">
    <property type="entry name" value="HTH_GNTR"/>
    <property type="match status" value="1"/>
</dbReference>
<dbReference type="InterPro" id="IPR011711">
    <property type="entry name" value="GntR_C"/>
</dbReference>
<proteinExistence type="predicted"/>
<dbReference type="InterPro" id="IPR000524">
    <property type="entry name" value="Tscrpt_reg_HTH_GntR"/>
</dbReference>
<feature type="domain" description="HTH gntR-type" evidence="5">
    <location>
        <begin position="91"/>
        <end position="161"/>
    </location>
</feature>
<keyword evidence="2" id="KW-0238">DNA-binding</keyword>
<dbReference type="SUPFAM" id="SSF48008">
    <property type="entry name" value="GntR ligand-binding domain-like"/>
    <property type="match status" value="1"/>
</dbReference>
<dbReference type="OrthoDB" id="3172099at2"/>
<dbReference type="GO" id="GO:0003677">
    <property type="term" value="F:DNA binding"/>
    <property type="evidence" value="ECO:0007669"/>
    <property type="project" value="UniProtKB-KW"/>
</dbReference>
<feature type="compositionally biased region" description="Low complexity" evidence="4">
    <location>
        <begin position="34"/>
        <end position="43"/>
    </location>
</feature>
<feature type="compositionally biased region" description="Low complexity" evidence="4">
    <location>
        <begin position="13"/>
        <end position="26"/>
    </location>
</feature>
<protein>
    <submittedName>
        <fullName evidence="6">FadR family transcriptional regulator</fullName>
    </submittedName>
</protein>
<dbReference type="PROSITE" id="PS50949">
    <property type="entry name" value="HTH_GNTR"/>
    <property type="match status" value="1"/>
</dbReference>
<dbReference type="Gene3D" id="1.10.10.10">
    <property type="entry name" value="Winged helix-like DNA-binding domain superfamily/Winged helix DNA-binding domain"/>
    <property type="match status" value="1"/>
</dbReference>
<dbReference type="EMBL" id="CP042430">
    <property type="protein sequence ID" value="QEC46363.1"/>
    <property type="molecule type" value="Genomic_DNA"/>
</dbReference>
<dbReference type="KEGG" id="bsol:FSW04_01395"/>
<dbReference type="SUPFAM" id="SSF46785">
    <property type="entry name" value="Winged helix' DNA-binding domain"/>
    <property type="match status" value="1"/>
</dbReference>
<dbReference type="PANTHER" id="PTHR43537:SF5">
    <property type="entry name" value="UXU OPERON TRANSCRIPTIONAL REGULATOR"/>
    <property type="match status" value="1"/>
</dbReference>
<dbReference type="InterPro" id="IPR036390">
    <property type="entry name" value="WH_DNA-bd_sf"/>
</dbReference>
<evidence type="ECO:0000256" key="1">
    <source>
        <dbReference type="ARBA" id="ARBA00023015"/>
    </source>
</evidence>
<reference evidence="6 7" key="1">
    <citation type="journal article" date="2018" name="J. Microbiol.">
        <title>Baekduia soli gen. nov., sp. nov., a novel bacterium isolated from the soil of Baekdu Mountain and proposal of a novel family name, Baekduiaceae fam. nov.</title>
        <authorList>
            <person name="An D.S."/>
            <person name="Siddiqi M.Z."/>
            <person name="Kim K.H."/>
            <person name="Yu H.S."/>
            <person name="Im W.T."/>
        </authorList>
    </citation>
    <scope>NUCLEOTIDE SEQUENCE [LARGE SCALE GENOMIC DNA]</scope>
    <source>
        <strain evidence="6 7">BR7-21</strain>
    </source>
</reference>
<dbReference type="PANTHER" id="PTHR43537">
    <property type="entry name" value="TRANSCRIPTIONAL REGULATOR, GNTR FAMILY"/>
    <property type="match status" value="1"/>
</dbReference>
<dbReference type="InterPro" id="IPR008920">
    <property type="entry name" value="TF_FadR/GntR_C"/>
</dbReference>
<keyword evidence="3" id="KW-0804">Transcription</keyword>
<dbReference type="AlphaFoldDB" id="A0A5B8U060"/>
<evidence type="ECO:0000256" key="4">
    <source>
        <dbReference type="SAM" id="MobiDB-lite"/>
    </source>
</evidence>
<sequence length="313" mass="33843">MTSAAPSASRDGSAAACSPSTPTPRSTSRRRSAGRSSRVWAASTGWLRSRRTPSSRRCSWPGPRSRREGDLYATPVPSLEPIAGLGPIDIAPAYEVVVAYLRRGIHLGEFPPGCKLPSERDLAEQLGVSRATLREALRELKGAGYVDIRRGPGGGVFVRQRTMSGAELRTWFAEQGTEMDAVFEFRAVVEPLAARRAAARADTVLIAELSALNERMATTTEVGAFRQADLRFHLRIAEAAGADLVRHAVEEARAALFLPFQPLDLDQMRERTVPEHERIVQGLKDADAAAAATAMEQHVRGTAHALASGSRRG</sequence>
<accession>A0A5B8U060</accession>
<feature type="region of interest" description="Disordered" evidence="4">
    <location>
        <begin position="1"/>
        <end position="72"/>
    </location>
</feature>
<organism evidence="6 7">
    <name type="scientific">Baekduia soli</name>
    <dbReference type="NCBI Taxonomy" id="496014"/>
    <lineage>
        <taxon>Bacteria</taxon>
        <taxon>Bacillati</taxon>
        <taxon>Actinomycetota</taxon>
        <taxon>Thermoleophilia</taxon>
        <taxon>Solirubrobacterales</taxon>
        <taxon>Baekduiaceae</taxon>
        <taxon>Baekduia</taxon>
    </lineage>
</organism>
<evidence type="ECO:0000259" key="5">
    <source>
        <dbReference type="PROSITE" id="PS50949"/>
    </source>
</evidence>
<dbReference type="Proteomes" id="UP000321805">
    <property type="component" value="Chromosome"/>
</dbReference>
<dbReference type="GO" id="GO:0003700">
    <property type="term" value="F:DNA-binding transcription factor activity"/>
    <property type="evidence" value="ECO:0007669"/>
    <property type="project" value="InterPro"/>
</dbReference>
<dbReference type="PRINTS" id="PR00035">
    <property type="entry name" value="HTHGNTR"/>
</dbReference>
<keyword evidence="7" id="KW-1185">Reference proteome</keyword>
<keyword evidence="1" id="KW-0805">Transcription regulation</keyword>
<dbReference type="Pfam" id="PF07729">
    <property type="entry name" value="FCD"/>
    <property type="match status" value="1"/>
</dbReference>
<dbReference type="SMART" id="SM00895">
    <property type="entry name" value="FCD"/>
    <property type="match status" value="1"/>
</dbReference>
<gene>
    <name evidence="6" type="ORF">FSW04_01395</name>
</gene>
<dbReference type="Gene3D" id="1.20.120.530">
    <property type="entry name" value="GntR ligand-binding domain-like"/>
    <property type="match status" value="1"/>
</dbReference>